<accession>A0A1I1EDK4</accession>
<reference evidence="2 3" key="1">
    <citation type="submission" date="2016-10" db="EMBL/GenBank/DDBJ databases">
        <authorList>
            <person name="de Groot N.N."/>
        </authorList>
    </citation>
    <scope>NUCLEOTIDE SEQUENCE [LARGE SCALE GENOMIC DNA]</scope>
    <source>
        <strain evidence="2 3">DSM 19113</strain>
    </source>
</reference>
<dbReference type="Proteomes" id="UP000199376">
    <property type="component" value="Unassembled WGS sequence"/>
</dbReference>
<proteinExistence type="predicted"/>
<evidence type="ECO:0000256" key="1">
    <source>
        <dbReference type="PROSITE-ProRule" id="PRU00339"/>
    </source>
</evidence>
<organism evidence="2 3">
    <name type="scientific">Fructobacillus durionis</name>
    <dbReference type="NCBI Taxonomy" id="283737"/>
    <lineage>
        <taxon>Bacteria</taxon>
        <taxon>Bacillati</taxon>
        <taxon>Bacillota</taxon>
        <taxon>Bacilli</taxon>
        <taxon>Lactobacillales</taxon>
        <taxon>Lactobacillaceae</taxon>
        <taxon>Fructobacillus</taxon>
    </lineage>
</organism>
<dbReference type="AlphaFoldDB" id="A0A1I1EDK4"/>
<dbReference type="Pfam" id="PF13432">
    <property type="entry name" value="TPR_16"/>
    <property type="match status" value="2"/>
</dbReference>
<dbReference type="PROSITE" id="PS50293">
    <property type="entry name" value="TPR_REGION"/>
    <property type="match status" value="1"/>
</dbReference>
<dbReference type="InterPro" id="IPR019734">
    <property type="entry name" value="TPR_rpt"/>
</dbReference>
<dbReference type="PANTHER" id="PTHR12558">
    <property type="entry name" value="CELL DIVISION CYCLE 16,23,27"/>
    <property type="match status" value="1"/>
</dbReference>
<name>A0A1I1EDK4_9LACO</name>
<dbReference type="RefSeq" id="WP_342027614.1">
    <property type="nucleotide sequence ID" value="NZ_FOLI01000001.1"/>
</dbReference>
<feature type="repeat" description="TPR" evidence="1">
    <location>
        <begin position="375"/>
        <end position="408"/>
    </location>
</feature>
<gene>
    <name evidence="2" type="ORF">SAMN05660453_0433</name>
</gene>
<dbReference type="InterPro" id="IPR011990">
    <property type="entry name" value="TPR-like_helical_dom_sf"/>
</dbReference>
<feature type="repeat" description="TPR" evidence="1">
    <location>
        <begin position="205"/>
        <end position="238"/>
    </location>
</feature>
<keyword evidence="1" id="KW-0802">TPR repeat</keyword>
<dbReference type="PROSITE" id="PS50005">
    <property type="entry name" value="TPR"/>
    <property type="match status" value="2"/>
</dbReference>
<dbReference type="Pfam" id="PF14559">
    <property type="entry name" value="TPR_19"/>
    <property type="match status" value="2"/>
</dbReference>
<dbReference type="SMART" id="SM00028">
    <property type="entry name" value="TPR"/>
    <property type="match status" value="8"/>
</dbReference>
<protein>
    <submittedName>
        <fullName evidence="2">Tfp pilus assembly protein PilF</fullName>
    </submittedName>
</protein>
<keyword evidence="3" id="KW-1185">Reference proteome</keyword>
<dbReference type="Pfam" id="PF13181">
    <property type="entry name" value="TPR_8"/>
    <property type="match status" value="1"/>
</dbReference>
<sequence>MTNHAEEMMSALNLGQVTDAQKAFDLSLKEDSDDLVFSLAEDLYAMGFVDESKQAYLQLLAKHPDEDQLKSALAELAIEEDNLEEAQDYLAQIAPNSDAYLQALLVKADLYQQEGLQESAEYALKQARQIAPEEPVVAFALAEFYFSTGEYNKAIALYRSLLLMGQRRIAKVDVAARIGTAYAAVGNIDNAIAYFEQIKPIDMTVDNKFQLGFLYYQKGETAEAVELLEEVLDIDPHYTSVYPILGQAQEKANEKEAALKTYQAGLSYDQTNVVLFRLTANLAFQMGDDKLAEDSYKKALALDDADVVTIAAMADFYLAKHDYDQTIEMITDANKRDLFDPKFNWDLARAYHAKEEDEKAASYWQQAAEDYPEDTDFLHDLADWYHETGNRDEEAATLKKALAINPDNFELSERLAELEDVFF</sequence>
<dbReference type="EMBL" id="FOLI01000001">
    <property type="protein sequence ID" value="SFB85219.1"/>
    <property type="molecule type" value="Genomic_DNA"/>
</dbReference>
<dbReference type="PANTHER" id="PTHR12558:SF13">
    <property type="entry name" value="CELL DIVISION CYCLE PROTEIN 27 HOMOLOG"/>
    <property type="match status" value="1"/>
</dbReference>
<dbReference type="STRING" id="283737.SAMN05660453_0433"/>
<dbReference type="SUPFAM" id="SSF48452">
    <property type="entry name" value="TPR-like"/>
    <property type="match status" value="2"/>
</dbReference>
<evidence type="ECO:0000313" key="2">
    <source>
        <dbReference type="EMBL" id="SFB85219.1"/>
    </source>
</evidence>
<evidence type="ECO:0000313" key="3">
    <source>
        <dbReference type="Proteomes" id="UP000199376"/>
    </source>
</evidence>
<dbReference type="Gene3D" id="1.25.40.10">
    <property type="entry name" value="Tetratricopeptide repeat domain"/>
    <property type="match status" value="3"/>
</dbReference>